<sequence length="91" mass="9339">MTKRDAADAALSVAEDIAAGRLDPADLEAELVAELSALIDADHEPGSPLADLQVAVARRVLARGDLPADEIAEWLSVARSRVGGTDAPAPA</sequence>
<keyword evidence="2" id="KW-1185">Reference proteome</keyword>
<name>A0ABS5REF9_9MYCO</name>
<dbReference type="Proteomes" id="UP001519535">
    <property type="component" value="Unassembled WGS sequence"/>
</dbReference>
<accession>A0ABS5REF9</accession>
<keyword evidence="1" id="KW-0966">Cell projection</keyword>
<keyword evidence="1" id="KW-0969">Cilium</keyword>
<evidence type="ECO:0000313" key="2">
    <source>
        <dbReference type="Proteomes" id="UP001519535"/>
    </source>
</evidence>
<comment type="caution">
    <text evidence="1">The sequence shown here is derived from an EMBL/GenBank/DDBJ whole genome shotgun (WGS) entry which is preliminary data.</text>
</comment>
<protein>
    <submittedName>
        <fullName evidence="1">Flagellar hook-length control protein</fullName>
    </submittedName>
</protein>
<reference evidence="1 2" key="1">
    <citation type="submission" date="2021-05" db="EMBL/GenBank/DDBJ databases">
        <title>Mycobacterium acidophilum sp. nov., an extremely acid-tolerant member of the genus Mycobacterium.</title>
        <authorList>
            <person name="Xia J."/>
        </authorList>
    </citation>
    <scope>NUCLEOTIDE SEQUENCE [LARGE SCALE GENOMIC DNA]</scope>
    <source>
        <strain evidence="1 2">M1</strain>
    </source>
</reference>
<evidence type="ECO:0000313" key="1">
    <source>
        <dbReference type="EMBL" id="MBS9532074.1"/>
    </source>
</evidence>
<keyword evidence="1" id="KW-0282">Flagellum</keyword>
<dbReference type="EMBL" id="JAHCLR010000001">
    <property type="protein sequence ID" value="MBS9532074.1"/>
    <property type="molecule type" value="Genomic_DNA"/>
</dbReference>
<proteinExistence type="predicted"/>
<gene>
    <name evidence="1" type="ORF">KIH27_00565</name>
</gene>
<organism evidence="1 2">
    <name type="scientific">Mycolicibacter acidiphilus</name>
    <dbReference type="NCBI Taxonomy" id="2835306"/>
    <lineage>
        <taxon>Bacteria</taxon>
        <taxon>Bacillati</taxon>
        <taxon>Actinomycetota</taxon>
        <taxon>Actinomycetes</taxon>
        <taxon>Mycobacteriales</taxon>
        <taxon>Mycobacteriaceae</taxon>
        <taxon>Mycolicibacter</taxon>
    </lineage>
</organism>